<comment type="similarity">
    <text evidence="1">Belongs to the TSC-22/Dip/Bun family.</text>
</comment>
<feature type="compositionally biased region" description="Low complexity" evidence="3">
    <location>
        <begin position="81"/>
        <end position="101"/>
    </location>
</feature>
<sequence length="276" mass="29494">MLQNKHLTNGTSSRTSNEDQRVPISSSTSSSPLSIIASPSAAQGNIQLYSAENAAINSVAFSSPKQTITTSSPADNYGHNSAASSQSYPSPSSSLLMPANLMTQSLLGSPGSRQQQQLASSSGRPLTPSAEMLLNQYGLERSLSATSSYNDSSMLDLNATMQQAVDERQLTHDHFNNNNSSSINGNNAVSSQNAQLVAIDSKIEQAMDLVKTHLIFAVREEVELLRSKILELETTVIQLEAENSILREHVPAEILQNLTLQPGANTVSSSTMMAAQ</sequence>
<dbReference type="PANTHER" id="PTHR12348:SF26">
    <property type="entry name" value="PROTEIN TSCT-1"/>
    <property type="match status" value="1"/>
</dbReference>
<feature type="compositionally biased region" description="Polar residues" evidence="3">
    <location>
        <begin position="102"/>
        <end position="124"/>
    </location>
</feature>
<accession>A0A915EMN8</accession>
<organism evidence="4 5">
    <name type="scientific">Ditylenchus dipsaci</name>
    <dbReference type="NCBI Taxonomy" id="166011"/>
    <lineage>
        <taxon>Eukaryota</taxon>
        <taxon>Metazoa</taxon>
        <taxon>Ecdysozoa</taxon>
        <taxon>Nematoda</taxon>
        <taxon>Chromadorea</taxon>
        <taxon>Rhabditida</taxon>
        <taxon>Tylenchina</taxon>
        <taxon>Tylenchomorpha</taxon>
        <taxon>Sphaerularioidea</taxon>
        <taxon>Anguinidae</taxon>
        <taxon>Anguininae</taxon>
        <taxon>Ditylenchus</taxon>
    </lineage>
</organism>
<reference evidence="5" key="1">
    <citation type="submission" date="2022-11" db="UniProtKB">
        <authorList>
            <consortium name="WormBaseParasite"/>
        </authorList>
    </citation>
    <scope>IDENTIFICATION</scope>
</reference>
<dbReference type="CDD" id="cd21936">
    <property type="entry name" value="ZIP_TSC22D"/>
    <property type="match status" value="1"/>
</dbReference>
<evidence type="ECO:0000313" key="4">
    <source>
        <dbReference type="Proteomes" id="UP000887574"/>
    </source>
</evidence>
<proteinExistence type="inferred from homology"/>
<feature type="coiled-coil region" evidence="2">
    <location>
        <begin position="222"/>
        <end position="249"/>
    </location>
</feature>
<keyword evidence="2" id="KW-0175">Coiled coil</keyword>
<dbReference type="Gene3D" id="1.20.5.490">
    <property type="entry name" value="Single helix bin"/>
    <property type="match status" value="1"/>
</dbReference>
<feature type="region of interest" description="Disordered" evidence="3">
    <location>
        <begin position="65"/>
        <end position="127"/>
    </location>
</feature>
<dbReference type="PANTHER" id="PTHR12348">
    <property type="entry name" value="TSC22"/>
    <property type="match status" value="1"/>
</dbReference>
<feature type="compositionally biased region" description="Low complexity" evidence="3">
    <location>
        <begin position="23"/>
        <end position="33"/>
    </location>
</feature>
<dbReference type="Pfam" id="PF01166">
    <property type="entry name" value="TSC22"/>
    <property type="match status" value="1"/>
</dbReference>
<feature type="compositionally biased region" description="Polar residues" evidence="3">
    <location>
        <begin position="1"/>
        <end position="15"/>
    </location>
</feature>
<feature type="compositionally biased region" description="Polar residues" evidence="3">
    <location>
        <begin position="65"/>
        <end position="74"/>
    </location>
</feature>
<name>A0A915EMN8_9BILA</name>
<evidence type="ECO:0000313" key="5">
    <source>
        <dbReference type="WBParaSite" id="jg8446"/>
    </source>
</evidence>
<evidence type="ECO:0000256" key="3">
    <source>
        <dbReference type="SAM" id="MobiDB-lite"/>
    </source>
</evidence>
<dbReference type="GO" id="GO:0006357">
    <property type="term" value="P:regulation of transcription by RNA polymerase II"/>
    <property type="evidence" value="ECO:0007669"/>
    <property type="project" value="InterPro"/>
</dbReference>
<evidence type="ECO:0000256" key="2">
    <source>
        <dbReference type="SAM" id="Coils"/>
    </source>
</evidence>
<dbReference type="AlphaFoldDB" id="A0A915EMN8"/>
<dbReference type="InterPro" id="IPR047862">
    <property type="entry name" value="TSC22/BUN_CS"/>
</dbReference>
<dbReference type="SUPFAM" id="SSF58026">
    <property type="entry name" value="Delta-sleep-inducing peptide immunoreactive peptide"/>
    <property type="match status" value="1"/>
</dbReference>
<feature type="region of interest" description="Disordered" evidence="3">
    <location>
        <begin position="1"/>
        <end position="33"/>
    </location>
</feature>
<dbReference type="InterPro" id="IPR000580">
    <property type="entry name" value="TSC22/Bun"/>
</dbReference>
<dbReference type="Proteomes" id="UP000887574">
    <property type="component" value="Unplaced"/>
</dbReference>
<keyword evidence="4" id="KW-1185">Reference proteome</keyword>
<evidence type="ECO:0000256" key="1">
    <source>
        <dbReference type="ARBA" id="ARBA00007908"/>
    </source>
</evidence>
<dbReference type="PROSITE" id="PS01289">
    <property type="entry name" value="TSC22"/>
    <property type="match status" value="1"/>
</dbReference>
<protein>
    <submittedName>
        <fullName evidence="5">TSC22 domain family protein 1</fullName>
    </submittedName>
</protein>
<dbReference type="WBParaSite" id="jg8446">
    <property type="protein sequence ID" value="jg8446"/>
    <property type="gene ID" value="jg8446"/>
</dbReference>